<keyword evidence="1" id="KW-0175">Coiled coil</keyword>
<dbReference type="EMBL" id="JBHSFG010000087">
    <property type="protein sequence ID" value="MFC4471137.1"/>
    <property type="molecule type" value="Genomic_DNA"/>
</dbReference>
<organism evidence="2 3">
    <name type="scientific">Streptomyces xiangluensis</name>
    <dbReference type="NCBI Taxonomy" id="2665720"/>
    <lineage>
        <taxon>Bacteria</taxon>
        <taxon>Bacillati</taxon>
        <taxon>Actinomycetota</taxon>
        <taxon>Actinomycetes</taxon>
        <taxon>Kitasatosporales</taxon>
        <taxon>Streptomycetaceae</taxon>
        <taxon>Streptomyces</taxon>
    </lineage>
</organism>
<dbReference type="Proteomes" id="UP001596012">
    <property type="component" value="Unassembled WGS sequence"/>
</dbReference>
<evidence type="ECO:0000256" key="1">
    <source>
        <dbReference type="SAM" id="Coils"/>
    </source>
</evidence>
<reference evidence="3" key="1">
    <citation type="journal article" date="2019" name="Int. J. Syst. Evol. Microbiol.">
        <title>The Global Catalogue of Microorganisms (GCM) 10K type strain sequencing project: providing services to taxonomists for standard genome sequencing and annotation.</title>
        <authorList>
            <consortium name="The Broad Institute Genomics Platform"/>
            <consortium name="The Broad Institute Genome Sequencing Center for Infectious Disease"/>
            <person name="Wu L."/>
            <person name="Ma J."/>
        </authorList>
    </citation>
    <scope>NUCLEOTIDE SEQUENCE [LARGE SCALE GENOMIC DNA]</scope>
    <source>
        <strain evidence="3">DT43</strain>
    </source>
</reference>
<keyword evidence="3" id="KW-1185">Reference proteome</keyword>
<dbReference type="RefSeq" id="WP_386352941.1">
    <property type="nucleotide sequence ID" value="NZ_JBHSFG010000087.1"/>
</dbReference>
<feature type="coiled-coil region" evidence="1">
    <location>
        <begin position="173"/>
        <end position="219"/>
    </location>
</feature>
<sequence>MRLTDLLHPHLDGVTTVVDATAGGGLRLDRYVHLPPGVRLSTHEQLIGPGQLVLLSYGPDPKLHGDEEACRTVLERMRPGGRGLILFGHHGPDLPSHRLLDHLVTHRCQVLRASALGYTHLHAGAVFACTEELLALHDWFGRPVPSDGFATALRMVDEYVLADFVSRSLRARTLDLERTAEETARALDAARDEGTAERLAAVTREKAQLDSALRGARDRGALLEQRVAMLEGSTSLRVGRALVAAARSPRRGMLRLPRELYGLWHGRGRAATARPVPQNREPDAAVSDGRLHLAHRALASAPRDRLVIAGVLSDRTAGDFAAHAVVNRLLPHDGRLLVERTDPDALVVQLSACSDTTGPWSLTGTGLAPDLDRALAELVSQAKALGRNAVLWRDAPAAGAPGLAHLAWDSVIDGDTGVRLSRLDPVADGREGLWEAFRHNSTRVRLSRLADLTGTPDPLDERRVAVLAAPRDDTDVSRLTGQVLRQVHRPVEVVVPDPAGAALDELVGAGVTVHADEPTAPWVADWTNLSVDRPDTLLLDLMCAQEHSGADAVGHTPVDDDYAFVPQLRPALVRRSLFLAGTSADTWSREGHRLFAVRGKESA</sequence>
<name>A0ABV8Z2L6_9ACTN</name>
<protein>
    <submittedName>
        <fullName evidence="2">Uncharacterized protein</fullName>
    </submittedName>
</protein>
<gene>
    <name evidence="2" type="ORF">ACFPH6_42745</name>
</gene>
<evidence type="ECO:0000313" key="3">
    <source>
        <dbReference type="Proteomes" id="UP001596012"/>
    </source>
</evidence>
<evidence type="ECO:0000313" key="2">
    <source>
        <dbReference type="EMBL" id="MFC4471137.1"/>
    </source>
</evidence>
<accession>A0ABV8Z2L6</accession>
<comment type="caution">
    <text evidence="2">The sequence shown here is derived from an EMBL/GenBank/DDBJ whole genome shotgun (WGS) entry which is preliminary data.</text>
</comment>
<proteinExistence type="predicted"/>